<dbReference type="Pfam" id="PF08970">
    <property type="entry name" value="Sda"/>
    <property type="match status" value="1"/>
</dbReference>
<dbReference type="RefSeq" id="WP_335960116.1">
    <property type="nucleotide sequence ID" value="NZ_JAXBLX010000008.1"/>
</dbReference>
<dbReference type="EMBL" id="JBHLUX010000092">
    <property type="protein sequence ID" value="MFC0473165.1"/>
    <property type="molecule type" value="Genomic_DNA"/>
</dbReference>
<dbReference type="Proteomes" id="UP001589838">
    <property type="component" value="Unassembled WGS sequence"/>
</dbReference>
<sequence length="49" mass="5833">MDSLEYTVLLEAYERALELKLEEDFIQILREEINGRKSTIVQQKAKMFV</sequence>
<gene>
    <name evidence="1" type="primary">sda</name>
    <name evidence="1" type="ORF">ACFFHM_22375</name>
</gene>
<accession>A0ABV6KJD1</accession>
<proteinExistence type="predicted"/>
<dbReference type="InterPro" id="IPR036916">
    <property type="entry name" value="Sda_sf"/>
</dbReference>
<reference evidence="1 2" key="1">
    <citation type="submission" date="2024-09" db="EMBL/GenBank/DDBJ databases">
        <authorList>
            <person name="Sun Q."/>
            <person name="Mori K."/>
        </authorList>
    </citation>
    <scope>NUCLEOTIDE SEQUENCE [LARGE SCALE GENOMIC DNA]</scope>
    <source>
        <strain evidence="1 2">NCAIM B.02610</strain>
    </source>
</reference>
<evidence type="ECO:0000313" key="2">
    <source>
        <dbReference type="Proteomes" id="UP001589838"/>
    </source>
</evidence>
<dbReference type="InterPro" id="IPR015064">
    <property type="entry name" value="Sda"/>
</dbReference>
<dbReference type="Gene3D" id="1.10.287.1100">
    <property type="entry name" value="Sporulation inhibitor A"/>
    <property type="match status" value="1"/>
</dbReference>
<keyword evidence="2" id="KW-1185">Reference proteome</keyword>
<protein>
    <submittedName>
        <fullName evidence="1">Sporulation histidine kinase inhibitor Sda</fullName>
    </submittedName>
</protein>
<dbReference type="SUPFAM" id="SSF100985">
    <property type="entry name" value="Sporulation inhibitor Sda"/>
    <property type="match status" value="1"/>
</dbReference>
<name>A0ABV6KJD1_9BACI</name>
<keyword evidence="1" id="KW-0649">Protein kinase inhibitor</keyword>
<comment type="caution">
    <text evidence="1">The sequence shown here is derived from an EMBL/GenBank/DDBJ whole genome shotgun (WGS) entry which is preliminary data.</text>
</comment>
<organism evidence="1 2">
    <name type="scientific">Halalkalibacter kiskunsagensis</name>
    <dbReference type="NCBI Taxonomy" id="1548599"/>
    <lineage>
        <taxon>Bacteria</taxon>
        <taxon>Bacillati</taxon>
        <taxon>Bacillota</taxon>
        <taxon>Bacilli</taxon>
        <taxon>Bacillales</taxon>
        <taxon>Bacillaceae</taxon>
        <taxon>Halalkalibacter</taxon>
    </lineage>
</organism>
<dbReference type="GO" id="GO:0004860">
    <property type="term" value="F:protein kinase inhibitor activity"/>
    <property type="evidence" value="ECO:0007669"/>
    <property type="project" value="UniProtKB-KW"/>
</dbReference>
<evidence type="ECO:0000313" key="1">
    <source>
        <dbReference type="EMBL" id="MFC0473165.1"/>
    </source>
</evidence>